<comment type="caution">
    <text evidence="2">The sequence shown here is derived from an EMBL/GenBank/DDBJ whole genome shotgun (WGS) entry which is preliminary data.</text>
</comment>
<evidence type="ECO:0000313" key="2">
    <source>
        <dbReference type="EMBL" id="GMF66088.1"/>
    </source>
</evidence>
<evidence type="ECO:0000256" key="1">
    <source>
        <dbReference type="SAM" id="MobiDB-lite"/>
    </source>
</evidence>
<name>A0A9W6YFG5_9STRA</name>
<dbReference type="OrthoDB" id="419768at2759"/>
<sequence length="129" mass="14347">MLIGRNFEDKSYPIEADDTIVGQVRLQLALFNDEIMDEDEIRDCDVDGCSCESTHPVRATKVGDVLIDGISPEGVQYLEAGTAVHTGCELAGDYVLEKDVYEGGGWQGEEMDTRRLEQLDSDEWEGDEL</sequence>
<proteinExistence type="predicted"/>
<reference evidence="2" key="1">
    <citation type="submission" date="2023-04" db="EMBL/GenBank/DDBJ databases">
        <title>Phytophthora lilii NBRC 32176.</title>
        <authorList>
            <person name="Ichikawa N."/>
            <person name="Sato H."/>
            <person name="Tonouchi N."/>
        </authorList>
    </citation>
    <scope>NUCLEOTIDE SEQUENCE</scope>
    <source>
        <strain evidence="2">NBRC 32176</strain>
    </source>
</reference>
<gene>
    <name evidence="2" type="ORF">Plil01_001863200</name>
</gene>
<feature type="compositionally biased region" description="Acidic residues" evidence="1">
    <location>
        <begin position="119"/>
        <end position="129"/>
    </location>
</feature>
<keyword evidence="3" id="KW-1185">Reference proteome</keyword>
<accession>A0A9W6YFG5</accession>
<dbReference type="AlphaFoldDB" id="A0A9W6YFG5"/>
<feature type="region of interest" description="Disordered" evidence="1">
    <location>
        <begin position="105"/>
        <end position="129"/>
    </location>
</feature>
<evidence type="ECO:0000313" key="3">
    <source>
        <dbReference type="Proteomes" id="UP001165083"/>
    </source>
</evidence>
<protein>
    <submittedName>
        <fullName evidence="2">Unnamed protein product</fullName>
    </submittedName>
</protein>
<organism evidence="2 3">
    <name type="scientific">Phytophthora lilii</name>
    <dbReference type="NCBI Taxonomy" id="2077276"/>
    <lineage>
        <taxon>Eukaryota</taxon>
        <taxon>Sar</taxon>
        <taxon>Stramenopiles</taxon>
        <taxon>Oomycota</taxon>
        <taxon>Peronosporomycetes</taxon>
        <taxon>Peronosporales</taxon>
        <taxon>Peronosporaceae</taxon>
        <taxon>Phytophthora</taxon>
    </lineage>
</organism>
<dbReference type="EMBL" id="BSXW01012539">
    <property type="protein sequence ID" value="GMF66088.1"/>
    <property type="molecule type" value="Genomic_DNA"/>
</dbReference>
<dbReference type="Proteomes" id="UP001165083">
    <property type="component" value="Unassembled WGS sequence"/>
</dbReference>